<dbReference type="EMBL" id="DVIU01000210">
    <property type="protein sequence ID" value="HIS37061.1"/>
    <property type="molecule type" value="Genomic_DNA"/>
</dbReference>
<accession>A0A9D1F019</accession>
<proteinExistence type="predicted"/>
<protein>
    <submittedName>
        <fullName evidence="1">Uncharacterized protein</fullName>
    </submittedName>
</protein>
<evidence type="ECO:0000313" key="1">
    <source>
        <dbReference type="EMBL" id="HIS37061.1"/>
    </source>
</evidence>
<dbReference type="Proteomes" id="UP000823928">
    <property type="component" value="Unassembled WGS sequence"/>
</dbReference>
<name>A0A9D1F019_9BACT</name>
<sequence length="135" mass="15507">MTKTELKTFFNSWKKVKEIYRKYCPENRTHFPEPLQKEIIKSFYDTSLKIDNSGSYDFVGNVELKSSTTVNGCNPFSPNQHNCSRILYMEITDHITVYDIAVSDVSIINARALNNDINITLGDYKTNAIKTVEVI</sequence>
<evidence type="ECO:0000313" key="2">
    <source>
        <dbReference type="Proteomes" id="UP000823928"/>
    </source>
</evidence>
<reference evidence="1" key="2">
    <citation type="journal article" date="2021" name="PeerJ">
        <title>Extensive microbial diversity within the chicken gut microbiome revealed by metagenomics and culture.</title>
        <authorList>
            <person name="Gilroy R."/>
            <person name="Ravi A."/>
            <person name="Getino M."/>
            <person name="Pursley I."/>
            <person name="Horton D.L."/>
            <person name="Alikhan N.F."/>
            <person name="Baker D."/>
            <person name="Gharbi K."/>
            <person name="Hall N."/>
            <person name="Watson M."/>
            <person name="Adriaenssens E.M."/>
            <person name="Foster-Nyarko E."/>
            <person name="Jarju S."/>
            <person name="Secka A."/>
            <person name="Antonio M."/>
            <person name="Oren A."/>
            <person name="Chaudhuri R.R."/>
            <person name="La Ragione R."/>
            <person name="Hildebrand F."/>
            <person name="Pallen M.J."/>
        </authorList>
    </citation>
    <scope>NUCLEOTIDE SEQUENCE</scope>
    <source>
        <strain evidence="1">6276</strain>
    </source>
</reference>
<dbReference type="AlphaFoldDB" id="A0A9D1F019"/>
<reference evidence="1" key="1">
    <citation type="submission" date="2020-10" db="EMBL/GenBank/DDBJ databases">
        <authorList>
            <person name="Gilroy R."/>
        </authorList>
    </citation>
    <scope>NUCLEOTIDE SEQUENCE</scope>
    <source>
        <strain evidence="1">6276</strain>
    </source>
</reference>
<organism evidence="1 2">
    <name type="scientific">Candidatus Scatousia excrementigallinarum</name>
    <dbReference type="NCBI Taxonomy" id="2840935"/>
    <lineage>
        <taxon>Bacteria</taxon>
        <taxon>Candidatus Scatousia</taxon>
    </lineage>
</organism>
<gene>
    <name evidence="1" type="ORF">IAC10_10615</name>
</gene>
<comment type="caution">
    <text evidence="1">The sequence shown here is derived from an EMBL/GenBank/DDBJ whole genome shotgun (WGS) entry which is preliminary data.</text>
</comment>